<gene>
    <name evidence="2" type="ORF">PoB_002612800</name>
</gene>
<dbReference type="InterPro" id="IPR036249">
    <property type="entry name" value="Thioredoxin-like_sf"/>
</dbReference>
<accession>A0AAV3ZZ01</accession>
<dbReference type="Gene3D" id="3.40.30.10">
    <property type="entry name" value="Glutaredoxin"/>
    <property type="match status" value="1"/>
</dbReference>
<feature type="domain" description="Thioredoxin-like fold" evidence="1">
    <location>
        <begin position="33"/>
        <end position="202"/>
    </location>
</feature>
<dbReference type="InterPro" id="IPR012336">
    <property type="entry name" value="Thioredoxin-like_fold"/>
</dbReference>
<organism evidence="2 3">
    <name type="scientific">Plakobranchus ocellatus</name>
    <dbReference type="NCBI Taxonomy" id="259542"/>
    <lineage>
        <taxon>Eukaryota</taxon>
        <taxon>Metazoa</taxon>
        <taxon>Spiralia</taxon>
        <taxon>Lophotrochozoa</taxon>
        <taxon>Mollusca</taxon>
        <taxon>Gastropoda</taxon>
        <taxon>Heterobranchia</taxon>
        <taxon>Euthyneura</taxon>
        <taxon>Panpulmonata</taxon>
        <taxon>Sacoglossa</taxon>
        <taxon>Placobranchoidea</taxon>
        <taxon>Plakobranchidae</taxon>
        <taxon>Plakobranchus</taxon>
    </lineage>
</organism>
<sequence length="205" mass="22765">MTTLVVSLMTSHGQSLEIPKRPLGFFYGGTAQDPNVEIVAYLDVTCPNSKAVYPTLLQVAEFYASSDVQLRMHLFPLPYHRNSYVISKAAQVLDQKFSNNNTAFQWVSVVFDNIGRLNGHVTVNMNDAQVMSTISSLANQLTGIQEADLKAGVSATDIEIITRLDFKYSCTRGVHGTPMFTVNDIFVDASSWDFNQWKAFLDGLL</sequence>
<dbReference type="AlphaFoldDB" id="A0AAV3ZZ01"/>
<name>A0AAV3ZZ01_9GAST</name>
<reference evidence="2 3" key="1">
    <citation type="journal article" date="2021" name="Elife">
        <title>Chloroplast acquisition without the gene transfer in kleptoplastic sea slugs, Plakobranchus ocellatus.</title>
        <authorList>
            <person name="Maeda T."/>
            <person name="Takahashi S."/>
            <person name="Yoshida T."/>
            <person name="Shimamura S."/>
            <person name="Takaki Y."/>
            <person name="Nagai Y."/>
            <person name="Toyoda A."/>
            <person name="Suzuki Y."/>
            <person name="Arimoto A."/>
            <person name="Ishii H."/>
            <person name="Satoh N."/>
            <person name="Nishiyama T."/>
            <person name="Hasebe M."/>
            <person name="Maruyama T."/>
            <person name="Minagawa J."/>
            <person name="Obokata J."/>
            <person name="Shigenobu S."/>
        </authorList>
    </citation>
    <scope>NUCLEOTIDE SEQUENCE [LARGE SCALE GENOMIC DNA]</scope>
</reference>
<dbReference type="Proteomes" id="UP000735302">
    <property type="component" value="Unassembled WGS sequence"/>
</dbReference>
<proteinExistence type="predicted"/>
<evidence type="ECO:0000313" key="2">
    <source>
        <dbReference type="EMBL" id="GFN99622.1"/>
    </source>
</evidence>
<dbReference type="PANTHER" id="PTHR33875">
    <property type="entry name" value="OS09G0542200 PROTEIN"/>
    <property type="match status" value="1"/>
</dbReference>
<keyword evidence="3" id="KW-1185">Reference proteome</keyword>
<comment type="caution">
    <text evidence="2">The sequence shown here is derived from an EMBL/GenBank/DDBJ whole genome shotgun (WGS) entry which is preliminary data.</text>
</comment>
<dbReference type="PANTHER" id="PTHR33875:SF2">
    <property type="entry name" value="ACR183CP"/>
    <property type="match status" value="1"/>
</dbReference>
<evidence type="ECO:0000313" key="3">
    <source>
        <dbReference type="Proteomes" id="UP000735302"/>
    </source>
</evidence>
<dbReference type="EMBL" id="BLXT01003003">
    <property type="protein sequence ID" value="GFN99622.1"/>
    <property type="molecule type" value="Genomic_DNA"/>
</dbReference>
<dbReference type="SUPFAM" id="SSF52833">
    <property type="entry name" value="Thioredoxin-like"/>
    <property type="match status" value="1"/>
</dbReference>
<dbReference type="Pfam" id="PF13462">
    <property type="entry name" value="Thioredoxin_4"/>
    <property type="match status" value="1"/>
</dbReference>
<evidence type="ECO:0000259" key="1">
    <source>
        <dbReference type="Pfam" id="PF13462"/>
    </source>
</evidence>
<protein>
    <submittedName>
        <fullName evidence="2">Eppin</fullName>
    </submittedName>
</protein>